<evidence type="ECO:0000256" key="8">
    <source>
        <dbReference type="ARBA" id="ARBA00022833"/>
    </source>
</evidence>
<evidence type="ECO:0000256" key="15">
    <source>
        <dbReference type="HAMAP-Rule" id="MF_00103"/>
    </source>
</evidence>
<comment type="catalytic activity">
    <reaction evidence="14 15">
        <text>2'-deoxyribonucleotide-(2'-deoxyribose 5'-phosphate)-2'-deoxyribonucleotide-DNA = a 3'-end 2'-deoxyribonucleotide-(2,3-dehydro-2,3-deoxyribose 5'-phosphate)-DNA + a 5'-end 5'-phospho-2'-deoxyribonucleoside-DNA + H(+)</text>
        <dbReference type="Rhea" id="RHEA:66592"/>
        <dbReference type="Rhea" id="RHEA-COMP:13180"/>
        <dbReference type="Rhea" id="RHEA-COMP:16897"/>
        <dbReference type="Rhea" id="RHEA-COMP:17067"/>
        <dbReference type="ChEBI" id="CHEBI:15378"/>
        <dbReference type="ChEBI" id="CHEBI:136412"/>
        <dbReference type="ChEBI" id="CHEBI:157695"/>
        <dbReference type="ChEBI" id="CHEBI:167181"/>
        <dbReference type="EC" id="4.2.99.18"/>
    </reaction>
</comment>
<keyword evidence="5 15" id="KW-0227">DNA damage</keyword>
<keyword evidence="11 15" id="KW-0456">Lyase</keyword>
<dbReference type="PROSITE" id="PS51066">
    <property type="entry name" value="ZF_FPG_2"/>
    <property type="match status" value="1"/>
</dbReference>
<keyword evidence="4 15" id="KW-0479">Metal-binding</keyword>
<dbReference type="Pfam" id="PF01149">
    <property type="entry name" value="Fapy_DNA_glyco"/>
    <property type="match status" value="1"/>
</dbReference>
<evidence type="ECO:0000256" key="6">
    <source>
        <dbReference type="ARBA" id="ARBA00022771"/>
    </source>
</evidence>
<dbReference type="InterPro" id="IPR020629">
    <property type="entry name" value="FPG_Glyclase"/>
</dbReference>
<dbReference type="PANTHER" id="PTHR22993">
    <property type="entry name" value="FORMAMIDOPYRIMIDINE-DNA GLYCOSYLASE"/>
    <property type="match status" value="1"/>
</dbReference>
<dbReference type="InterPro" id="IPR015886">
    <property type="entry name" value="H2TH_FPG"/>
</dbReference>
<dbReference type="CDD" id="cd08966">
    <property type="entry name" value="EcFpg-like_N"/>
    <property type="match status" value="1"/>
</dbReference>
<feature type="binding site" evidence="15">
    <location>
        <position position="92"/>
    </location>
    <ligand>
        <name>DNA</name>
        <dbReference type="ChEBI" id="CHEBI:16991"/>
    </ligand>
</feature>
<organism evidence="18 19">
    <name type="scientific">Agrilactobacillus yilanensis</name>
    <dbReference type="NCBI Taxonomy" id="2485997"/>
    <lineage>
        <taxon>Bacteria</taxon>
        <taxon>Bacillati</taxon>
        <taxon>Bacillota</taxon>
        <taxon>Bacilli</taxon>
        <taxon>Lactobacillales</taxon>
        <taxon>Lactobacillaceae</taxon>
        <taxon>Agrilactobacillus</taxon>
    </lineage>
</organism>
<dbReference type="InterPro" id="IPR010979">
    <property type="entry name" value="Ribosomal_uS13-like_H2TH"/>
</dbReference>
<comment type="caution">
    <text evidence="18">The sequence shown here is derived from an EMBL/GenBank/DDBJ whole genome shotgun (WGS) entry which is preliminary data.</text>
</comment>
<feature type="active site" description="Proton donor; for beta-elimination activity" evidence="15">
    <location>
        <position position="58"/>
    </location>
</feature>
<evidence type="ECO:0000256" key="11">
    <source>
        <dbReference type="ARBA" id="ARBA00023239"/>
    </source>
</evidence>
<dbReference type="Gene3D" id="1.10.8.50">
    <property type="match status" value="1"/>
</dbReference>
<dbReference type="EC" id="3.2.2.23" evidence="15"/>
<evidence type="ECO:0000256" key="14">
    <source>
        <dbReference type="ARBA" id="ARBA00044632"/>
    </source>
</evidence>
<feature type="binding site" evidence="15">
    <location>
        <position position="111"/>
    </location>
    <ligand>
        <name>DNA</name>
        <dbReference type="ChEBI" id="CHEBI:16991"/>
    </ligand>
</feature>
<name>A0ABW4J8P4_9LACO</name>
<feature type="active site" description="Proton donor; for delta-elimination activity" evidence="15">
    <location>
        <position position="263"/>
    </location>
</feature>
<dbReference type="InterPro" id="IPR035937">
    <property type="entry name" value="FPG_N"/>
</dbReference>
<dbReference type="SUPFAM" id="SSF57716">
    <property type="entry name" value="Glucocorticoid receptor-like (DNA-binding domain)"/>
    <property type="match status" value="1"/>
</dbReference>
<evidence type="ECO:0000313" key="18">
    <source>
        <dbReference type="EMBL" id="MFD1672734.1"/>
    </source>
</evidence>
<evidence type="ECO:0000256" key="5">
    <source>
        <dbReference type="ARBA" id="ARBA00022763"/>
    </source>
</evidence>
<evidence type="ECO:0000256" key="1">
    <source>
        <dbReference type="ARBA" id="ARBA00001668"/>
    </source>
</evidence>
<evidence type="ECO:0000256" key="4">
    <source>
        <dbReference type="ARBA" id="ARBA00022723"/>
    </source>
</evidence>
<keyword evidence="12 15" id="KW-0511">Multifunctional enzyme</keyword>
<evidence type="ECO:0000256" key="7">
    <source>
        <dbReference type="ARBA" id="ARBA00022801"/>
    </source>
</evidence>
<keyword evidence="6 15" id="KW-0863">Zinc-finger</keyword>
<dbReference type="SMART" id="SM01232">
    <property type="entry name" value="H2TH"/>
    <property type="match status" value="1"/>
</dbReference>
<sequence>MPELPEVETVRQGLLKLVQSKKIAKVTVLWPRIVTNDLTEFDQRLSGQTIETIDRRGKYLLFRLSNHLTLVSHLRMEGKYHLEAAGVPPEKHTHVIFEFTDGQQLFYNDVRKFGRMTLGDTGFEKQLSGIQALGPEPLSPEFTIPAFKAALKRRHKNIKSALLDQHSVAGLGNIYVDEVLWLSKIHPLQPANSLTDAEISALFSAIREEMKIAIEAGGTTIRSYVDAAGHQGHFQLQLHVYGHQGDPCERCGTTIEKFKVGGRGTHICPKEQQLR</sequence>
<dbReference type="RefSeq" id="WP_125713215.1">
    <property type="nucleotide sequence ID" value="NZ_JBHTOP010000026.1"/>
</dbReference>
<dbReference type="SUPFAM" id="SSF81624">
    <property type="entry name" value="N-terminal domain of MutM-like DNA repair proteins"/>
    <property type="match status" value="1"/>
</dbReference>
<gene>
    <name evidence="15 18" type="primary">mutM</name>
    <name evidence="15" type="synonym">fpg</name>
    <name evidence="18" type="ORF">ACFQ5M_11540</name>
</gene>
<evidence type="ECO:0000256" key="13">
    <source>
        <dbReference type="ARBA" id="ARBA00023295"/>
    </source>
</evidence>
<dbReference type="PANTHER" id="PTHR22993:SF9">
    <property type="entry name" value="FORMAMIDOPYRIMIDINE-DNA GLYCOSYLASE"/>
    <property type="match status" value="1"/>
</dbReference>
<dbReference type="Pfam" id="PF06831">
    <property type="entry name" value="H2TH"/>
    <property type="match status" value="1"/>
</dbReference>
<keyword evidence="19" id="KW-1185">Reference proteome</keyword>
<proteinExistence type="inferred from homology"/>
<dbReference type="PROSITE" id="PS51068">
    <property type="entry name" value="FPG_CAT"/>
    <property type="match status" value="1"/>
</dbReference>
<comment type="function">
    <text evidence="15">Involved in base excision repair of DNA damaged by oxidation or by mutagenic agents. Acts as DNA glycosylase that recognizes and removes damaged bases. Has a preference for oxidized purines, such as 7,8-dihydro-8-oxoguanine (8-oxoG). Has AP (apurinic/apyrimidinic) lyase activity and introduces nicks in the DNA strand. Cleaves the DNA backbone by beta-delta elimination to generate a single-strand break at the site of the removed base with both 3'- and 5'-phosphates.</text>
</comment>
<evidence type="ECO:0000256" key="9">
    <source>
        <dbReference type="ARBA" id="ARBA00023125"/>
    </source>
</evidence>
<keyword evidence="7 15" id="KW-0378">Hydrolase</keyword>
<dbReference type="HAMAP" id="MF_00103">
    <property type="entry name" value="Fapy_DNA_glycosyl"/>
    <property type="match status" value="1"/>
</dbReference>
<comment type="similarity">
    <text evidence="2 15">Belongs to the FPG family.</text>
</comment>
<feature type="active site" description="Schiff-base intermediate with DNA" evidence="15">
    <location>
        <position position="2"/>
    </location>
</feature>
<evidence type="ECO:0000259" key="17">
    <source>
        <dbReference type="PROSITE" id="PS51068"/>
    </source>
</evidence>
<dbReference type="EMBL" id="JBHTOP010000026">
    <property type="protein sequence ID" value="MFD1672734.1"/>
    <property type="molecule type" value="Genomic_DNA"/>
</dbReference>
<keyword evidence="13 15" id="KW-0326">Glycosidase</keyword>
<dbReference type="Proteomes" id="UP001597267">
    <property type="component" value="Unassembled WGS sequence"/>
</dbReference>
<comment type="subunit">
    <text evidence="3 15">Monomer.</text>
</comment>
<dbReference type="InterPro" id="IPR012319">
    <property type="entry name" value="FPG_cat"/>
</dbReference>
<evidence type="ECO:0000259" key="16">
    <source>
        <dbReference type="PROSITE" id="PS51066"/>
    </source>
</evidence>
<evidence type="ECO:0000256" key="12">
    <source>
        <dbReference type="ARBA" id="ARBA00023268"/>
    </source>
</evidence>
<keyword evidence="9 15" id="KW-0238">DNA-binding</keyword>
<dbReference type="EC" id="4.2.99.18" evidence="15"/>
<evidence type="ECO:0000313" key="19">
    <source>
        <dbReference type="Proteomes" id="UP001597267"/>
    </source>
</evidence>
<evidence type="ECO:0000256" key="10">
    <source>
        <dbReference type="ARBA" id="ARBA00023204"/>
    </source>
</evidence>
<protein>
    <recommendedName>
        <fullName evidence="15">Formamidopyrimidine-DNA glycosylase</fullName>
        <shortName evidence="15">Fapy-DNA glycosylase</shortName>
        <ecNumber evidence="15">3.2.2.23</ecNumber>
    </recommendedName>
    <alternativeName>
        <fullName evidence="15">DNA-(apurinic or apyrimidinic site) lyase MutM</fullName>
        <shortName evidence="15">AP lyase MutM</shortName>
        <ecNumber evidence="15">4.2.99.18</ecNumber>
    </alternativeName>
</protein>
<accession>A0ABW4J8P4</accession>
<dbReference type="Pfam" id="PF06827">
    <property type="entry name" value="zf-FPG_IleRS"/>
    <property type="match status" value="1"/>
</dbReference>
<keyword evidence="8 15" id="KW-0862">Zinc</keyword>
<comment type="cofactor">
    <cofactor evidence="15">
        <name>Zn(2+)</name>
        <dbReference type="ChEBI" id="CHEBI:29105"/>
    </cofactor>
    <text evidence="15">Binds 1 zinc ion per subunit.</text>
</comment>
<dbReference type="InterPro" id="IPR010663">
    <property type="entry name" value="Znf_FPG/IleRS"/>
</dbReference>
<keyword evidence="10 15" id="KW-0234">DNA repair</keyword>
<comment type="catalytic activity">
    <reaction evidence="1 15">
        <text>Hydrolysis of DNA containing ring-opened 7-methylguanine residues, releasing 2,6-diamino-4-hydroxy-5-(N-methyl)formamidopyrimidine.</text>
        <dbReference type="EC" id="3.2.2.23"/>
    </reaction>
</comment>
<feature type="binding site" evidence="15">
    <location>
        <position position="154"/>
    </location>
    <ligand>
        <name>DNA</name>
        <dbReference type="ChEBI" id="CHEBI:16991"/>
    </ligand>
</feature>
<dbReference type="NCBIfam" id="NF002211">
    <property type="entry name" value="PRK01103.1"/>
    <property type="match status" value="1"/>
</dbReference>
<evidence type="ECO:0000256" key="3">
    <source>
        <dbReference type="ARBA" id="ARBA00011245"/>
    </source>
</evidence>
<feature type="domain" description="FPG-type" evidence="16">
    <location>
        <begin position="239"/>
        <end position="273"/>
    </location>
</feature>
<feature type="active site" description="Proton donor" evidence="15">
    <location>
        <position position="3"/>
    </location>
</feature>
<feature type="domain" description="Formamidopyrimidine-DNA glycosylase catalytic" evidence="17">
    <location>
        <begin position="2"/>
        <end position="114"/>
    </location>
</feature>
<evidence type="ECO:0000256" key="2">
    <source>
        <dbReference type="ARBA" id="ARBA00009409"/>
    </source>
</evidence>
<dbReference type="Gene3D" id="3.20.190.10">
    <property type="entry name" value="MutM-like, N-terminal"/>
    <property type="match status" value="1"/>
</dbReference>
<dbReference type="GO" id="GO:0008534">
    <property type="term" value="F:oxidized purine nucleobase lesion DNA N-glycosylase activity"/>
    <property type="evidence" value="ECO:0007669"/>
    <property type="project" value="UniProtKB-EC"/>
</dbReference>
<dbReference type="SMART" id="SM00898">
    <property type="entry name" value="Fapy_DNA_glyco"/>
    <property type="match status" value="1"/>
</dbReference>
<dbReference type="NCBIfam" id="TIGR00577">
    <property type="entry name" value="fpg"/>
    <property type="match status" value="1"/>
</dbReference>
<reference evidence="19" key="1">
    <citation type="journal article" date="2019" name="Int. J. Syst. Evol. Microbiol.">
        <title>The Global Catalogue of Microorganisms (GCM) 10K type strain sequencing project: providing services to taxonomists for standard genome sequencing and annotation.</title>
        <authorList>
            <consortium name="The Broad Institute Genomics Platform"/>
            <consortium name="The Broad Institute Genome Sequencing Center for Infectious Disease"/>
            <person name="Wu L."/>
            <person name="Ma J."/>
        </authorList>
    </citation>
    <scope>NUCLEOTIDE SEQUENCE [LARGE SCALE GENOMIC DNA]</scope>
    <source>
        <strain evidence="19">CCM 8896</strain>
    </source>
</reference>
<dbReference type="InterPro" id="IPR000214">
    <property type="entry name" value="Znf_DNA_glyclase/AP_lyase"/>
</dbReference>
<dbReference type="SUPFAM" id="SSF46946">
    <property type="entry name" value="S13-like H2TH domain"/>
    <property type="match status" value="1"/>
</dbReference>